<evidence type="ECO:0000256" key="2">
    <source>
        <dbReference type="ARBA" id="ARBA00007843"/>
    </source>
</evidence>
<evidence type="ECO:0000313" key="14">
    <source>
        <dbReference type="Proteomes" id="UP000233837"/>
    </source>
</evidence>
<dbReference type="InterPro" id="IPR036378">
    <property type="entry name" value="FAS1_dom_sf"/>
</dbReference>
<feature type="compositionally biased region" description="Polar residues" evidence="10">
    <location>
        <begin position="229"/>
        <end position="240"/>
    </location>
</feature>
<organism evidence="13 14">
    <name type="scientific">Dendrobium catenatum</name>
    <dbReference type="NCBI Taxonomy" id="906689"/>
    <lineage>
        <taxon>Eukaryota</taxon>
        <taxon>Viridiplantae</taxon>
        <taxon>Streptophyta</taxon>
        <taxon>Embryophyta</taxon>
        <taxon>Tracheophyta</taxon>
        <taxon>Spermatophyta</taxon>
        <taxon>Magnoliopsida</taxon>
        <taxon>Liliopsida</taxon>
        <taxon>Asparagales</taxon>
        <taxon>Orchidaceae</taxon>
        <taxon>Epidendroideae</taxon>
        <taxon>Malaxideae</taxon>
        <taxon>Dendrobiinae</taxon>
        <taxon>Dendrobium</taxon>
    </lineage>
</organism>
<comment type="function">
    <text evidence="9">May be a cell surface adhesion protein.</text>
</comment>
<dbReference type="Pfam" id="PF02469">
    <property type="entry name" value="Fasciclin"/>
    <property type="match status" value="1"/>
</dbReference>
<dbReference type="InterPro" id="IPR045003">
    <property type="entry name" value="FLA_A"/>
</dbReference>
<keyword evidence="14" id="KW-1185">Reference proteome</keyword>
<evidence type="ECO:0000256" key="10">
    <source>
        <dbReference type="SAM" id="MobiDB-lite"/>
    </source>
</evidence>
<gene>
    <name evidence="13" type="primary">FLA11</name>
    <name evidence="13" type="ORF">MA16_Dca002773</name>
</gene>
<dbReference type="STRING" id="906689.A0A2I0X8P8"/>
<evidence type="ECO:0000256" key="4">
    <source>
        <dbReference type="ARBA" id="ARBA00022622"/>
    </source>
</evidence>
<dbReference type="FunFam" id="2.30.180.10:FF:000006">
    <property type="entry name" value="Fasciclin-like arabinogalactan protein 11"/>
    <property type="match status" value="1"/>
</dbReference>
<feature type="domain" description="FAS1" evidence="12">
    <location>
        <begin position="58"/>
        <end position="202"/>
    </location>
</feature>
<comment type="subcellular location">
    <subcellularLocation>
        <location evidence="1">Cell membrane</location>
        <topology evidence="1">Lipid-anchor</topology>
        <topology evidence="1">GPI-anchor</topology>
    </subcellularLocation>
</comment>
<sequence>MAECMCMRERERERERMEGFSTYHLATIFLFIFNIAGKARGQAAGGPAAAPAPGPPPPLNVTAVLEKGGQFRTLIRLLQSTQLDERIRGQLNNSNAGLTLFAPSDNAFSSLSPGTLNTLTNQQQVTLLQYHIIPTLITLSQFQTVSNPLSTQAGDSSPGQYPLNVTTAGNQVNISTGLVNTTISGTVYSDNQLAVYQVDKVLLPLGIFRPSVPAPPPKADKNASAPTEGPSSRDSADASSINEWRPSRLGLPFAVAVSILYWSF</sequence>
<feature type="transmembrane region" description="Helical" evidence="11">
    <location>
        <begin position="20"/>
        <end position="37"/>
    </location>
</feature>
<evidence type="ECO:0000256" key="6">
    <source>
        <dbReference type="ARBA" id="ARBA00022974"/>
    </source>
</evidence>
<evidence type="ECO:0000256" key="1">
    <source>
        <dbReference type="ARBA" id="ARBA00004609"/>
    </source>
</evidence>
<comment type="similarity">
    <text evidence="2">Belongs to the fasciclin-like AGP family.</text>
</comment>
<keyword evidence="6" id="KW-0654">Proteoglycan</keyword>
<dbReference type="Gene3D" id="2.30.180.10">
    <property type="entry name" value="FAS1 domain"/>
    <property type="match status" value="1"/>
</dbReference>
<dbReference type="SMART" id="SM00554">
    <property type="entry name" value="FAS1"/>
    <property type="match status" value="1"/>
</dbReference>
<dbReference type="InterPro" id="IPR000782">
    <property type="entry name" value="FAS1_domain"/>
</dbReference>
<evidence type="ECO:0000256" key="3">
    <source>
        <dbReference type="ARBA" id="ARBA00022475"/>
    </source>
</evidence>
<dbReference type="GO" id="GO:0009834">
    <property type="term" value="P:plant-type secondary cell wall biogenesis"/>
    <property type="evidence" value="ECO:0007669"/>
    <property type="project" value="UniProtKB-ARBA"/>
</dbReference>
<dbReference type="AlphaFoldDB" id="A0A2I0X8P8"/>
<reference evidence="13 14" key="2">
    <citation type="journal article" date="2017" name="Nature">
        <title>The Apostasia genome and the evolution of orchids.</title>
        <authorList>
            <person name="Zhang G.Q."/>
            <person name="Liu K.W."/>
            <person name="Li Z."/>
            <person name="Lohaus R."/>
            <person name="Hsiao Y.Y."/>
            <person name="Niu S.C."/>
            <person name="Wang J.Y."/>
            <person name="Lin Y.C."/>
            <person name="Xu Q."/>
            <person name="Chen L.J."/>
            <person name="Yoshida K."/>
            <person name="Fujiwara S."/>
            <person name="Wang Z.W."/>
            <person name="Zhang Y.Q."/>
            <person name="Mitsuda N."/>
            <person name="Wang M."/>
            <person name="Liu G.H."/>
            <person name="Pecoraro L."/>
            <person name="Huang H.X."/>
            <person name="Xiao X.J."/>
            <person name="Lin M."/>
            <person name="Wu X.Y."/>
            <person name="Wu W.L."/>
            <person name="Chen Y.Y."/>
            <person name="Chang S.B."/>
            <person name="Sakamoto S."/>
            <person name="Ohme-Takagi M."/>
            <person name="Yagi M."/>
            <person name="Zeng S.J."/>
            <person name="Shen C.Y."/>
            <person name="Yeh C.M."/>
            <person name="Luo Y.B."/>
            <person name="Tsai W.C."/>
            <person name="Van de Peer Y."/>
            <person name="Liu Z.J."/>
        </authorList>
    </citation>
    <scope>NUCLEOTIDE SEQUENCE [LARGE SCALE GENOMIC DNA]</scope>
    <source>
        <tissue evidence="13">The whole plant</tissue>
    </source>
</reference>
<reference evidence="13 14" key="1">
    <citation type="journal article" date="2016" name="Sci. Rep.">
        <title>The Dendrobium catenatum Lindl. genome sequence provides insights into polysaccharide synthase, floral development and adaptive evolution.</title>
        <authorList>
            <person name="Zhang G.Q."/>
            <person name="Xu Q."/>
            <person name="Bian C."/>
            <person name="Tsai W.C."/>
            <person name="Yeh C.M."/>
            <person name="Liu K.W."/>
            <person name="Yoshida K."/>
            <person name="Zhang L.S."/>
            <person name="Chang S.B."/>
            <person name="Chen F."/>
            <person name="Shi Y."/>
            <person name="Su Y.Y."/>
            <person name="Zhang Y.Q."/>
            <person name="Chen L.J."/>
            <person name="Yin Y."/>
            <person name="Lin M."/>
            <person name="Huang H."/>
            <person name="Deng H."/>
            <person name="Wang Z.W."/>
            <person name="Zhu S.L."/>
            <person name="Zhao X."/>
            <person name="Deng C."/>
            <person name="Niu S.C."/>
            <person name="Huang J."/>
            <person name="Wang M."/>
            <person name="Liu G.H."/>
            <person name="Yang H.J."/>
            <person name="Xiao X.J."/>
            <person name="Hsiao Y.Y."/>
            <person name="Wu W.L."/>
            <person name="Chen Y.Y."/>
            <person name="Mitsuda N."/>
            <person name="Ohme-Takagi M."/>
            <person name="Luo Y.B."/>
            <person name="Van de Peer Y."/>
            <person name="Liu Z.J."/>
        </authorList>
    </citation>
    <scope>NUCLEOTIDE SEQUENCE [LARGE SCALE GENOMIC DNA]</scope>
    <source>
        <tissue evidence="13">The whole plant</tissue>
    </source>
</reference>
<accession>A0A2I0X8P8</accession>
<keyword evidence="5" id="KW-0732">Signal</keyword>
<evidence type="ECO:0000256" key="9">
    <source>
        <dbReference type="ARBA" id="ARBA00024686"/>
    </source>
</evidence>
<dbReference type="SUPFAM" id="SSF82153">
    <property type="entry name" value="FAS1 domain"/>
    <property type="match status" value="1"/>
</dbReference>
<dbReference type="PANTHER" id="PTHR32077">
    <property type="entry name" value="FASCICLIN-LIKE ARABINOGALACTAN PROTEIN"/>
    <property type="match status" value="1"/>
</dbReference>
<dbReference type="GO" id="GO:0098552">
    <property type="term" value="C:side of membrane"/>
    <property type="evidence" value="ECO:0007669"/>
    <property type="project" value="UniProtKB-KW"/>
</dbReference>
<evidence type="ECO:0000256" key="7">
    <source>
        <dbReference type="ARBA" id="ARBA00023136"/>
    </source>
</evidence>
<dbReference type="PANTHER" id="PTHR32077:SF65">
    <property type="entry name" value="FASCICLIN-LIKE ARABINOGALACTAN PROTEIN 11"/>
    <property type="match status" value="1"/>
</dbReference>
<keyword evidence="7 11" id="KW-0472">Membrane</keyword>
<dbReference type="Proteomes" id="UP000233837">
    <property type="component" value="Unassembled WGS sequence"/>
</dbReference>
<proteinExistence type="inferred from homology"/>
<dbReference type="PROSITE" id="PS50213">
    <property type="entry name" value="FAS1"/>
    <property type="match status" value="1"/>
</dbReference>
<keyword evidence="4" id="KW-0449">Lipoprotein</keyword>
<evidence type="ECO:0000313" key="13">
    <source>
        <dbReference type="EMBL" id="PKU84260.1"/>
    </source>
</evidence>
<name>A0A2I0X8P8_9ASPA</name>
<keyword evidence="11" id="KW-0812">Transmembrane</keyword>
<dbReference type="EMBL" id="KZ502052">
    <property type="protein sequence ID" value="PKU84260.1"/>
    <property type="molecule type" value="Genomic_DNA"/>
</dbReference>
<evidence type="ECO:0000256" key="11">
    <source>
        <dbReference type="SAM" id="Phobius"/>
    </source>
</evidence>
<keyword evidence="4" id="KW-0336">GPI-anchor</keyword>
<keyword evidence="3" id="KW-1003">Cell membrane</keyword>
<evidence type="ECO:0000256" key="8">
    <source>
        <dbReference type="ARBA" id="ARBA00023180"/>
    </source>
</evidence>
<protein>
    <submittedName>
        <fullName evidence="13">Fasciclin-like arabinogalactan protein 11</fullName>
    </submittedName>
</protein>
<feature type="region of interest" description="Disordered" evidence="10">
    <location>
        <begin position="213"/>
        <end position="240"/>
    </location>
</feature>
<keyword evidence="11" id="KW-1133">Transmembrane helix</keyword>
<dbReference type="GO" id="GO:0005886">
    <property type="term" value="C:plasma membrane"/>
    <property type="evidence" value="ECO:0007669"/>
    <property type="project" value="UniProtKB-SubCell"/>
</dbReference>
<evidence type="ECO:0000256" key="5">
    <source>
        <dbReference type="ARBA" id="ARBA00022729"/>
    </source>
</evidence>
<keyword evidence="8" id="KW-0325">Glycoprotein</keyword>
<evidence type="ECO:0000259" key="12">
    <source>
        <dbReference type="PROSITE" id="PS50213"/>
    </source>
</evidence>